<dbReference type="Proteomes" id="UP000027222">
    <property type="component" value="Unassembled WGS sequence"/>
</dbReference>
<gene>
    <name evidence="1" type="ORF">GALMADRAFT_242054</name>
</gene>
<proteinExistence type="predicted"/>
<evidence type="ECO:0008006" key="3">
    <source>
        <dbReference type="Google" id="ProtNLM"/>
    </source>
</evidence>
<dbReference type="HOGENOM" id="CLU_669109_0_0_1"/>
<reference evidence="2" key="1">
    <citation type="journal article" date="2014" name="Proc. Natl. Acad. Sci. U.S.A.">
        <title>Extensive sampling of basidiomycete genomes demonstrates inadequacy of the white-rot/brown-rot paradigm for wood decay fungi.</title>
        <authorList>
            <person name="Riley R."/>
            <person name="Salamov A.A."/>
            <person name="Brown D.W."/>
            <person name="Nagy L.G."/>
            <person name="Floudas D."/>
            <person name="Held B.W."/>
            <person name="Levasseur A."/>
            <person name="Lombard V."/>
            <person name="Morin E."/>
            <person name="Otillar R."/>
            <person name="Lindquist E.A."/>
            <person name="Sun H."/>
            <person name="LaButti K.M."/>
            <person name="Schmutz J."/>
            <person name="Jabbour D."/>
            <person name="Luo H."/>
            <person name="Baker S.E."/>
            <person name="Pisabarro A.G."/>
            <person name="Walton J.D."/>
            <person name="Blanchette R.A."/>
            <person name="Henrissat B."/>
            <person name="Martin F."/>
            <person name="Cullen D."/>
            <person name="Hibbett D.S."/>
            <person name="Grigoriev I.V."/>
        </authorList>
    </citation>
    <scope>NUCLEOTIDE SEQUENCE [LARGE SCALE GENOMIC DNA]</scope>
    <source>
        <strain evidence="2">CBS 339.88</strain>
    </source>
</reference>
<protein>
    <recommendedName>
        <fullName evidence="3">F-box domain-containing protein</fullName>
    </recommendedName>
</protein>
<accession>A0A067T9Q9</accession>
<dbReference type="InterPro" id="IPR032675">
    <property type="entry name" value="LRR_dom_sf"/>
</dbReference>
<dbReference type="SUPFAM" id="SSF52047">
    <property type="entry name" value="RNI-like"/>
    <property type="match status" value="1"/>
</dbReference>
<name>A0A067T9Q9_GALM3</name>
<dbReference type="OrthoDB" id="3048163at2759"/>
<sequence>MAAVHRQLSHDITALIIDTLGEGLKDPYDTDCCPALANCLLVSRSFCHHSRRHLFRSISLQNSPIDNFFERVAQLREIMAPRSNPLLGMISYIRVFSVEIFSNPRPTVYMRNRAGLTTILKAFFRFESHLEEFGLLGCDIQWNMLGQSVHKLIGSIFRLPSLSSIYLCGLEGVPISILNGANCKNLHLRRLKMGNYTNGRASTPKFEKVPQLRLEAFATDNSFPLEYLSSNGPRALLPNVSTSPFSHLKKLALEFNSEHSRKTLIVLSEVMRSLREMDIVFLTRRWPYSDYILELPTFNIGQFPKLQVLRIEQQHWSSSTFSAEESSSMVSILDSTMPCVSLERLDLHFNTLCNPNSDRPLHESPIWRNIDALLSKSQFPSLRRVDLLFIMDLQTPGPHGPIVRAEFLADAIPQLREAFPLLSISNSIEFTVEIEGR</sequence>
<dbReference type="AlphaFoldDB" id="A0A067T9Q9"/>
<evidence type="ECO:0000313" key="1">
    <source>
        <dbReference type="EMBL" id="KDR79925.1"/>
    </source>
</evidence>
<organism evidence="1 2">
    <name type="scientific">Galerina marginata (strain CBS 339.88)</name>
    <dbReference type="NCBI Taxonomy" id="685588"/>
    <lineage>
        <taxon>Eukaryota</taxon>
        <taxon>Fungi</taxon>
        <taxon>Dikarya</taxon>
        <taxon>Basidiomycota</taxon>
        <taxon>Agaricomycotina</taxon>
        <taxon>Agaricomycetes</taxon>
        <taxon>Agaricomycetidae</taxon>
        <taxon>Agaricales</taxon>
        <taxon>Agaricineae</taxon>
        <taxon>Strophariaceae</taxon>
        <taxon>Galerina</taxon>
    </lineage>
</organism>
<dbReference type="Gene3D" id="3.80.10.10">
    <property type="entry name" value="Ribonuclease Inhibitor"/>
    <property type="match status" value="1"/>
</dbReference>
<dbReference type="EMBL" id="KL142372">
    <property type="protein sequence ID" value="KDR79925.1"/>
    <property type="molecule type" value="Genomic_DNA"/>
</dbReference>
<keyword evidence="2" id="KW-1185">Reference proteome</keyword>
<evidence type="ECO:0000313" key="2">
    <source>
        <dbReference type="Proteomes" id="UP000027222"/>
    </source>
</evidence>